<gene>
    <name evidence="2" type="ORF">SAMN02745180_00311</name>
</gene>
<evidence type="ECO:0000256" key="1">
    <source>
        <dbReference type="SAM" id="Phobius"/>
    </source>
</evidence>
<dbReference type="EMBL" id="FQXR01000002">
    <property type="protein sequence ID" value="SHH43066.1"/>
    <property type="molecule type" value="Genomic_DNA"/>
</dbReference>
<organism evidence="2 3">
    <name type="scientific">Sporanaerobacter acetigenes DSM 13106</name>
    <dbReference type="NCBI Taxonomy" id="1123281"/>
    <lineage>
        <taxon>Bacteria</taxon>
        <taxon>Bacillati</taxon>
        <taxon>Bacillota</taxon>
        <taxon>Tissierellia</taxon>
        <taxon>Tissierellales</taxon>
        <taxon>Sporanaerobacteraceae</taxon>
        <taxon>Sporanaerobacter</taxon>
    </lineage>
</organism>
<sequence>MKNNGKKDMLKNLSLITQVGLSIVVPIILGVYLGGWLDKVFKKDMLFSIIFIILGAMAGFMNLFNLADDKKDKRK</sequence>
<keyword evidence="1" id="KW-0472">Membrane</keyword>
<dbReference type="InterPro" id="IPR032820">
    <property type="entry name" value="ATPase_put"/>
</dbReference>
<proteinExistence type="predicted"/>
<keyword evidence="1" id="KW-0812">Transmembrane</keyword>
<dbReference type="Pfam" id="PF09527">
    <property type="entry name" value="ATPase_gene1"/>
    <property type="match status" value="1"/>
</dbReference>
<dbReference type="RefSeq" id="WP_233242576.1">
    <property type="nucleotide sequence ID" value="NZ_FQXR01000002.1"/>
</dbReference>
<keyword evidence="1" id="KW-1133">Transmembrane helix</keyword>
<dbReference type="AlphaFoldDB" id="A0A1M5SX82"/>
<dbReference type="STRING" id="1123281.SAMN02745180_00311"/>
<feature type="transmembrane region" description="Helical" evidence="1">
    <location>
        <begin position="12"/>
        <end position="33"/>
    </location>
</feature>
<reference evidence="2 3" key="1">
    <citation type="submission" date="2016-11" db="EMBL/GenBank/DDBJ databases">
        <authorList>
            <person name="Jaros S."/>
            <person name="Januszkiewicz K."/>
            <person name="Wedrychowicz H."/>
        </authorList>
    </citation>
    <scope>NUCLEOTIDE SEQUENCE [LARGE SCALE GENOMIC DNA]</scope>
    <source>
        <strain evidence="2 3">DSM 13106</strain>
    </source>
</reference>
<keyword evidence="3" id="KW-1185">Reference proteome</keyword>
<evidence type="ECO:0000313" key="3">
    <source>
        <dbReference type="Proteomes" id="UP000184389"/>
    </source>
</evidence>
<evidence type="ECO:0000313" key="2">
    <source>
        <dbReference type="EMBL" id="SHH43066.1"/>
    </source>
</evidence>
<feature type="transmembrane region" description="Helical" evidence="1">
    <location>
        <begin position="45"/>
        <end position="67"/>
    </location>
</feature>
<name>A0A1M5SX82_9FIRM</name>
<protein>
    <submittedName>
        <fullName evidence="2">F0F1-ATPase subunit, putative</fullName>
    </submittedName>
</protein>
<accession>A0A1M5SX82</accession>
<dbReference type="Proteomes" id="UP000184389">
    <property type="component" value="Unassembled WGS sequence"/>
</dbReference>